<feature type="region of interest" description="Disordered" evidence="1">
    <location>
        <begin position="1"/>
        <end position="68"/>
    </location>
</feature>
<accession>A0ABR1JHA1</accession>
<keyword evidence="3" id="KW-1185">Reference proteome</keyword>
<evidence type="ECO:0000313" key="2">
    <source>
        <dbReference type="EMBL" id="KAK7461257.1"/>
    </source>
</evidence>
<organism evidence="2 3">
    <name type="scientific">Marasmiellus scandens</name>
    <dbReference type="NCBI Taxonomy" id="2682957"/>
    <lineage>
        <taxon>Eukaryota</taxon>
        <taxon>Fungi</taxon>
        <taxon>Dikarya</taxon>
        <taxon>Basidiomycota</taxon>
        <taxon>Agaricomycotina</taxon>
        <taxon>Agaricomycetes</taxon>
        <taxon>Agaricomycetidae</taxon>
        <taxon>Agaricales</taxon>
        <taxon>Marasmiineae</taxon>
        <taxon>Omphalotaceae</taxon>
        <taxon>Marasmiellus</taxon>
    </lineage>
</organism>
<protein>
    <submittedName>
        <fullName evidence="2">Uncharacterized protein</fullName>
    </submittedName>
</protein>
<sequence length="307" mass="35319">MAQLPSPSSSDNFLRDYEPTEEREWTPLSLPVSENNDLSLGHEAQDEGDNRSEPVDGEGDHGDPNTVVDDVTMNSTPLFDGEQTEHIPNMDPIERAWLFDWGGYKGLTTFNTQSTWGSIPYTCSGPPDPDLGREAGRKWLRQQMGFNIDRRESSFYITDIAPEYAQALKDVFTIRPDIVHARLPWEGTDDVFHELDDEAWCKLQVFRAKCPDAPFPTFTGRQLEARRIPFFRRIRRLHKDLAKCERKIAEFARAREALSGGSLRPFLFLLRNQENEQRKQMQMELEQSLPIVRAMYFLTAIALVYFG</sequence>
<proteinExistence type="predicted"/>
<name>A0ABR1JHA1_9AGAR</name>
<dbReference type="Proteomes" id="UP001498398">
    <property type="component" value="Unassembled WGS sequence"/>
</dbReference>
<feature type="compositionally biased region" description="Basic and acidic residues" evidence="1">
    <location>
        <begin position="43"/>
        <end position="63"/>
    </location>
</feature>
<reference evidence="2 3" key="1">
    <citation type="submission" date="2024-01" db="EMBL/GenBank/DDBJ databases">
        <title>A draft genome for the cacao thread blight pathogen Marasmiellus scandens.</title>
        <authorList>
            <person name="Baruah I.K."/>
            <person name="Leung J."/>
            <person name="Bukari Y."/>
            <person name="Amoako-Attah I."/>
            <person name="Meinhardt L.W."/>
            <person name="Bailey B.A."/>
            <person name="Cohen S.P."/>
        </authorList>
    </citation>
    <scope>NUCLEOTIDE SEQUENCE [LARGE SCALE GENOMIC DNA]</scope>
    <source>
        <strain evidence="2 3">GH-19</strain>
    </source>
</reference>
<feature type="compositionally biased region" description="Polar residues" evidence="1">
    <location>
        <begin position="1"/>
        <end position="12"/>
    </location>
</feature>
<evidence type="ECO:0000313" key="3">
    <source>
        <dbReference type="Proteomes" id="UP001498398"/>
    </source>
</evidence>
<dbReference type="EMBL" id="JBANRG010000013">
    <property type="protein sequence ID" value="KAK7461257.1"/>
    <property type="molecule type" value="Genomic_DNA"/>
</dbReference>
<evidence type="ECO:0000256" key="1">
    <source>
        <dbReference type="SAM" id="MobiDB-lite"/>
    </source>
</evidence>
<gene>
    <name evidence="2" type="ORF">VKT23_008432</name>
</gene>
<feature type="compositionally biased region" description="Basic and acidic residues" evidence="1">
    <location>
        <begin position="13"/>
        <end position="25"/>
    </location>
</feature>
<comment type="caution">
    <text evidence="2">The sequence shown here is derived from an EMBL/GenBank/DDBJ whole genome shotgun (WGS) entry which is preliminary data.</text>
</comment>